<feature type="region of interest" description="Disordered" evidence="1">
    <location>
        <begin position="28"/>
        <end position="97"/>
    </location>
</feature>
<sequence length="97" mass="10304">MLPSPFLHLSPLHLPLHLPPLSHLLSNLYHLSPSTSSPTLHHLPPPSTSSPTFTTSLPPTTSPPSTSSHTRPHLLSHLSTPSTSSPLVPSPSTKPSH</sequence>
<evidence type="ECO:0000313" key="3">
    <source>
        <dbReference type="Proteomes" id="UP001286313"/>
    </source>
</evidence>
<dbReference type="EMBL" id="JAWQEG010002607">
    <property type="protein sequence ID" value="KAK3870784.1"/>
    <property type="molecule type" value="Genomic_DNA"/>
</dbReference>
<accession>A0AAE1FC97</accession>
<gene>
    <name evidence="2" type="ORF">Pcinc_024015</name>
</gene>
<reference evidence="2" key="1">
    <citation type="submission" date="2023-10" db="EMBL/GenBank/DDBJ databases">
        <title>Genome assemblies of two species of porcelain crab, Petrolisthes cinctipes and Petrolisthes manimaculis (Anomura: Porcellanidae).</title>
        <authorList>
            <person name="Angst P."/>
        </authorList>
    </citation>
    <scope>NUCLEOTIDE SEQUENCE</scope>
    <source>
        <strain evidence="2">PB745_01</strain>
        <tissue evidence="2">Gill</tissue>
    </source>
</reference>
<keyword evidence="3" id="KW-1185">Reference proteome</keyword>
<organism evidence="2 3">
    <name type="scientific">Petrolisthes cinctipes</name>
    <name type="common">Flat porcelain crab</name>
    <dbReference type="NCBI Taxonomy" id="88211"/>
    <lineage>
        <taxon>Eukaryota</taxon>
        <taxon>Metazoa</taxon>
        <taxon>Ecdysozoa</taxon>
        <taxon>Arthropoda</taxon>
        <taxon>Crustacea</taxon>
        <taxon>Multicrustacea</taxon>
        <taxon>Malacostraca</taxon>
        <taxon>Eumalacostraca</taxon>
        <taxon>Eucarida</taxon>
        <taxon>Decapoda</taxon>
        <taxon>Pleocyemata</taxon>
        <taxon>Anomura</taxon>
        <taxon>Galatheoidea</taxon>
        <taxon>Porcellanidae</taxon>
        <taxon>Petrolisthes</taxon>
    </lineage>
</organism>
<evidence type="ECO:0000256" key="1">
    <source>
        <dbReference type="SAM" id="MobiDB-lite"/>
    </source>
</evidence>
<proteinExistence type="predicted"/>
<name>A0AAE1FC97_PETCI</name>
<dbReference type="AlphaFoldDB" id="A0AAE1FC97"/>
<feature type="compositionally biased region" description="Low complexity" evidence="1">
    <location>
        <begin position="28"/>
        <end position="42"/>
    </location>
</feature>
<feature type="compositionally biased region" description="Low complexity" evidence="1">
    <location>
        <begin position="49"/>
        <end position="97"/>
    </location>
</feature>
<dbReference type="Proteomes" id="UP001286313">
    <property type="component" value="Unassembled WGS sequence"/>
</dbReference>
<evidence type="ECO:0000313" key="2">
    <source>
        <dbReference type="EMBL" id="KAK3870784.1"/>
    </source>
</evidence>
<comment type="caution">
    <text evidence="2">The sequence shown here is derived from an EMBL/GenBank/DDBJ whole genome shotgun (WGS) entry which is preliminary data.</text>
</comment>
<protein>
    <submittedName>
        <fullName evidence="2">Uncharacterized protein</fullName>
    </submittedName>
</protein>